<keyword evidence="11" id="KW-1185">Reference proteome</keyword>
<dbReference type="NCBIfam" id="TIGR01027">
    <property type="entry name" value="proB"/>
    <property type="match status" value="1"/>
</dbReference>
<dbReference type="Proteomes" id="UP000193355">
    <property type="component" value="Unassembled WGS sequence"/>
</dbReference>
<feature type="binding site" evidence="8">
    <location>
        <position position="154"/>
    </location>
    <ligand>
        <name>substrate</name>
    </ligand>
</feature>
<dbReference type="InterPro" id="IPR036974">
    <property type="entry name" value="PUA_sf"/>
</dbReference>
<feature type="binding site" evidence="8">
    <location>
        <position position="142"/>
    </location>
    <ligand>
        <name>substrate</name>
    </ligand>
</feature>
<sequence length="373" mass="40242">MDRSDLKNCRRIVVKVGTSTITHDTGKLNLFRMERLARALSDLHNQGKDVVLITSGAVGAGVGRMGLRERPSTLPMKQALAAVGQASLMQMYEKFFGEYGQTVGQVLLTRDAFDDRPRYLNIRNTLCGLLELGVVPVINENDTVAVEEIKFGDNDTLSALVAVAVQADLLIILSDIDGLYDRNPKDNPDAKLLPVVDHISEEIRQNSTGRGSSFASGGMYTKLAAADIALPAGIPMIIASGGEDRVVRRIVEGEDLGTLFLPSTEGTHGRKRWIAAGARPQGILVIDDGAVTALKERGGSLLPSGVIAVRGDFYRGQMVSIQAIHGDEVARGLVNYDSADVLAILGRQSDEIESLLGERDFDEVVHRDNLAVI</sequence>
<keyword evidence="3 8" id="KW-0641">Proline biosynthesis</keyword>
<dbReference type="CDD" id="cd21157">
    <property type="entry name" value="PUA_G5K"/>
    <property type="match status" value="1"/>
</dbReference>
<dbReference type="Gene3D" id="2.30.130.10">
    <property type="entry name" value="PUA domain"/>
    <property type="match status" value="1"/>
</dbReference>
<dbReference type="Pfam" id="PF00696">
    <property type="entry name" value="AA_kinase"/>
    <property type="match status" value="1"/>
</dbReference>
<dbReference type="Pfam" id="PF01472">
    <property type="entry name" value="PUA"/>
    <property type="match status" value="1"/>
</dbReference>
<feature type="binding site" evidence="8">
    <location>
        <position position="55"/>
    </location>
    <ligand>
        <name>substrate</name>
    </ligand>
</feature>
<dbReference type="InterPro" id="IPR015947">
    <property type="entry name" value="PUA-like_sf"/>
</dbReference>
<keyword evidence="6 8" id="KW-0418">Kinase</keyword>
<dbReference type="FunFam" id="3.40.1160.10:FF:000018">
    <property type="entry name" value="Glutamate 5-kinase"/>
    <property type="match status" value="1"/>
</dbReference>
<keyword evidence="5 8" id="KW-0547">Nucleotide-binding</keyword>
<dbReference type="EC" id="2.7.2.11" evidence="8"/>
<evidence type="ECO:0000256" key="6">
    <source>
        <dbReference type="ARBA" id="ARBA00022777"/>
    </source>
</evidence>
<feature type="binding site" evidence="8">
    <location>
        <position position="15"/>
    </location>
    <ligand>
        <name>ATP</name>
        <dbReference type="ChEBI" id="CHEBI:30616"/>
    </ligand>
</feature>
<dbReference type="SMART" id="SM00359">
    <property type="entry name" value="PUA"/>
    <property type="match status" value="1"/>
</dbReference>
<dbReference type="PRINTS" id="PR00474">
    <property type="entry name" value="GLU5KINASE"/>
</dbReference>
<dbReference type="InterPro" id="IPR001057">
    <property type="entry name" value="Glu/AcGlu_kinase"/>
</dbReference>
<dbReference type="InterPro" id="IPR005715">
    <property type="entry name" value="Glu_5kinase/COase_Synthase"/>
</dbReference>
<dbReference type="GO" id="GO:0005829">
    <property type="term" value="C:cytosol"/>
    <property type="evidence" value="ECO:0007669"/>
    <property type="project" value="TreeGrafter"/>
</dbReference>
<feature type="binding site" evidence="8">
    <location>
        <begin position="216"/>
        <end position="222"/>
    </location>
    <ligand>
        <name>ATP</name>
        <dbReference type="ChEBI" id="CHEBI:30616"/>
    </ligand>
</feature>
<dbReference type="SUPFAM" id="SSF53633">
    <property type="entry name" value="Carbamate kinase-like"/>
    <property type="match status" value="1"/>
</dbReference>
<keyword evidence="4 8" id="KW-0808">Transferase</keyword>
<dbReference type="PANTHER" id="PTHR43654">
    <property type="entry name" value="GLUTAMATE 5-KINASE"/>
    <property type="match status" value="1"/>
</dbReference>
<feature type="domain" description="PUA" evidence="9">
    <location>
        <begin position="282"/>
        <end position="365"/>
    </location>
</feature>
<evidence type="ECO:0000256" key="3">
    <source>
        <dbReference type="ARBA" id="ARBA00022650"/>
    </source>
</evidence>
<evidence type="ECO:0000256" key="8">
    <source>
        <dbReference type="HAMAP-Rule" id="MF_00456"/>
    </source>
</evidence>
<dbReference type="PANTHER" id="PTHR43654:SF1">
    <property type="entry name" value="ISOPENTENYL PHOSPHATE KINASE"/>
    <property type="match status" value="1"/>
</dbReference>
<organism evidence="10 11">
    <name type="scientific">Dethiosulfovibrio salsuginis</name>
    <dbReference type="NCBI Taxonomy" id="561720"/>
    <lineage>
        <taxon>Bacteria</taxon>
        <taxon>Thermotogati</taxon>
        <taxon>Synergistota</taxon>
        <taxon>Synergistia</taxon>
        <taxon>Synergistales</taxon>
        <taxon>Dethiosulfovibrionaceae</taxon>
        <taxon>Dethiosulfovibrio</taxon>
    </lineage>
</organism>
<dbReference type="InterPro" id="IPR001048">
    <property type="entry name" value="Asp/Glu/Uridylate_kinase"/>
</dbReference>
<dbReference type="UniPathway" id="UPA00098">
    <property type="reaction ID" value="UER00359"/>
</dbReference>
<protein>
    <recommendedName>
        <fullName evidence="8">Glutamate 5-kinase</fullName>
        <ecNumber evidence="8">2.7.2.11</ecNumber>
    </recommendedName>
    <alternativeName>
        <fullName evidence="8">Gamma-glutamyl kinase</fullName>
        <shortName evidence="8">GK</shortName>
    </alternativeName>
</protein>
<dbReference type="PROSITE" id="PS50890">
    <property type="entry name" value="PUA"/>
    <property type="match status" value="1"/>
</dbReference>
<dbReference type="EMBL" id="FXBB01000004">
    <property type="protein sequence ID" value="SMG17266.1"/>
    <property type="molecule type" value="Genomic_DNA"/>
</dbReference>
<dbReference type="OrthoDB" id="9804434at2"/>
<reference evidence="11" key="1">
    <citation type="submission" date="2017-04" db="EMBL/GenBank/DDBJ databases">
        <authorList>
            <person name="Varghese N."/>
            <person name="Submissions S."/>
        </authorList>
    </citation>
    <scope>NUCLEOTIDE SEQUENCE [LARGE SCALE GENOMIC DNA]</scope>
    <source>
        <strain evidence="11">USBA 82</strain>
    </source>
</reference>
<dbReference type="GO" id="GO:0004349">
    <property type="term" value="F:glutamate 5-kinase activity"/>
    <property type="evidence" value="ECO:0007669"/>
    <property type="project" value="UniProtKB-UniRule"/>
</dbReference>
<evidence type="ECO:0000256" key="7">
    <source>
        <dbReference type="ARBA" id="ARBA00022840"/>
    </source>
</evidence>
<dbReference type="InterPro" id="IPR019797">
    <property type="entry name" value="Glutamate_5-kinase_CS"/>
</dbReference>
<evidence type="ECO:0000256" key="5">
    <source>
        <dbReference type="ARBA" id="ARBA00022741"/>
    </source>
</evidence>
<keyword evidence="7 8" id="KW-0067">ATP-binding</keyword>
<dbReference type="CDD" id="cd04242">
    <property type="entry name" value="AAK_G5K_ProB"/>
    <property type="match status" value="1"/>
</dbReference>
<dbReference type="PROSITE" id="PS00902">
    <property type="entry name" value="GLUTAMATE_5_KINASE"/>
    <property type="match status" value="1"/>
</dbReference>
<evidence type="ECO:0000256" key="2">
    <source>
        <dbReference type="ARBA" id="ARBA00022605"/>
    </source>
</evidence>
<gene>
    <name evidence="8" type="primary">proB</name>
    <name evidence="10" type="ORF">SAMN06275492_10446</name>
</gene>
<name>A0A1X7IQG8_9BACT</name>
<dbReference type="GO" id="GO:0005524">
    <property type="term" value="F:ATP binding"/>
    <property type="evidence" value="ECO:0007669"/>
    <property type="project" value="UniProtKB-KW"/>
</dbReference>
<dbReference type="InterPro" id="IPR036393">
    <property type="entry name" value="AceGlu_kinase-like_sf"/>
</dbReference>
<dbReference type="SUPFAM" id="SSF88697">
    <property type="entry name" value="PUA domain-like"/>
    <property type="match status" value="1"/>
</dbReference>
<comment type="function">
    <text evidence="8">Catalyzes the transfer of a phosphate group to glutamate to form L-glutamate 5-phosphate.</text>
</comment>
<dbReference type="Gene3D" id="3.40.1160.10">
    <property type="entry name" value="Acetylglutamate kinase-like"/>
    <property type="match status" value="2"/>
</dbReference>
<dbReference type="InterPro" id="IPR011529">
    <property type="entry name" value="Glu_5kinase"/>
</dbReference>
<keyword evidence="1 8" id="KW-0963">Cytoplasm</keyword>
<dbReference type="InterPro" id="IPR002478">
    <property type="entry name" value="PUA"/>
</dbReference>
<evidence type="ECO:0000256" key="1">
    <source>
        <dbReference type="ARBA" id="ARBA00022490"/>
    </source>
</evidence>
<feature type="binding site" evidence="8">
    <location>
        <begin position="174"/>
        <end position="175"/>
    </location>
    <ligand>
        <name>ATP</name>
        <dbReference type="ChEBI" id="CHEBI:30616"/>
    </ligand>
</feature>
<comment type="similarity">
    <text evidence="8">Belongs to the glutamate 5-kinase family.</text>
</comment>
<comment type="subcellular location">
    <subcellularLocation>
        <location evidence="8">Cytoplasm</location>
    </subcellularLocation>
</comment>
<dbReference type="HAMAP" id="MF_00456">
    <property type="entry name" value="ProB"/>
    <property type="match status" value="1"/>
</dbReference>
<evidence type="ECO:0000259" key="9">
    <source>
        <dbReference type="SMART" id="SM00359"/>
    </source>
</evidence>
<evidence type="ECO:0000313" key="10">
    <source>
        <dbReference type="EMBL" id="SMG17266.1"/>
    </source>
</evidence>
<dbReference type="GO" id="GO:0055129">
    <property type="term" value="P:L-proline biosynthetic process"/>
    <property type="evidence" value="ECO:0007669"/>
    <property type="project" value="UniProtKB-UniRule"/>
</dbReference>
<evidence type="ECO:0000256" key="4">
    <source>
        <dbReference type="ARBA" id="ARBA00022679"/>
    </source>
</evidence>
<accession>A0A1X7IQG8</accession>
<evidence type="ECO:0000313" key="11">
    <source>
        <dbReference type="Proteomes" id="UP000193355"/>
    </source>
</evidence>
<dbReference type="InterPro" id="IPR041739">
    <property type="entry name" value="G5K_ProB"/>
</dbReference>
<comment type="catalytic activity">
    <reaction evidence="8">
        <text>L-glutamate + ATP = L-glutamyl 5-phosphate + ADP</text>
        <dbReference type="Rhea" id="RHEA:14877"/>
        <dbReference type="ChEBI" id="CHEBI:29985"/>
        <dbReference type="ChEBI" id="CHEBI:30616"/>
        <dbReference type="ChEBI" id="CHEBI:58274"/>
        <dbReference type="ChEBI" id="CHEBI:456216"/>
        <dbReference type="EC" id="2.7.2.11"/>
    </reaction>
</comment>
<dbReference type="AlphaFoldDB" id="A0A1X7IQG8"/>
<keyword evidence="2 8" id="KW-0028">Amino-acid biosynthesis</keyword>
<comment type="pathway">
    <text evidence="8">Amino-acid biosynthesis; L-proline biosynthesis; L-glutamate 5-semialdehyde from L-glutamate: step 1/2.</text>
</comment>
<dbReference type="GO" id="GO:0003723">
    <property type="term" value="F:RNA binding"/>
    <property type="evidence" value="ECO:0007669"/>
    <property type="project" value="InterPro"/>
</dbReference>
<dbReference type="PIRSF" id="PIRSF000729">
    <property type="entry name" value="GK"/>
    <property type="match status" value="1"/>
</dbReference>
<dbReference type="FunFam" id="2.30.130.10:FF:000007">
    <property type="entry name" value="Glutamate 5-kinase"/>
    <property type="match status" value="1"/>
</dbReference>
<proteinExistence type="inferred from homology"/>
<dbReference type="RefSeq" id="WP_085543864.1">
    <property type="nucleotide sequence ID" value="NZ_FXBB01000004.1"/>
</dbReference>
<dbReference type="STRING" id="561720.SAMN06275492_10446"/>